<dbReference type="InterPro" id="IPR006047">
    <property type="entry name" value="GH13_cat_dom"/>
</dbReference>
<dbReference type="CDD" id="cd14256">
    <property type="entry name" value="Dockerin_I"/>
    <property type="match status" value="1"/>
</dbReference>
<evidence type="ECO:0000313" key="7">
    <source>
        <dbReference type="Proteomes" id="UP000633365"/>
    </source>
</evidence>
<keyword evidence="6" id="KW-0326">Glycosidase</keyword>
<reference evidence="6" key="1">
    <citation type="submission" date="2021-01" db="EMBL/GenBank/DDBJ databases">
        <title>Genome public.</title>
        <authorList>
            <person name="Liu C."/>
            <person name="Sun Q."/>
        </authorList>
    </citation>
    <scope>NUCLEOTIDE SEQUENCE</scope>
    <source>
        <strain evidence="6">M6</strain>
    </source>
</reference>
<comment type="caution">
    <text evidence="6">The sequence shown here is derived from an EMBL/GenBank/DDBJ whole genome shotgun (WGS) entry which is preliminary data.</text>
</comment>
<organism evidence="6 7">
    <name type="scientific">Ruminococcus difficilis</name>
    <dbReference type="NCBI Taxonomy" id="2763069"/>
    <lineage>
        <taxon>Bacteria</taxon>
        <taxon>Bacillati</taxon>
        <taxon>Bacillota</taxon>
        <taxon>Clostridia</taxon>
        <taxon>Eubacteriales</taxon>
        <taxon>Oscillospiraceae</taxon>
        <taxon>Ruminococcus</taxon>
    </lineage>
</organism>
<dbReference type="CDD" id="cd11341">
    <property type="entry name" value="AmyAc_Pullulanase_LD-like"/>
    <property type="match status" value="1"/>
</dbReference>
<keyword evidence="3" id="KW-0624">Polysaccharide degradation</keyword>
<comment type="similarity">
    <text evidence="1">Belongs to the glycosyl hydrolase 13 family.</text>
</comment>
<dbReference type="Proteomes" id="UP000633365">
    <property type="component" value="Unassembled WGS sequence"/>
</dbReference>
<dbReference type="InterPro" id="IPR009459">
    <property type="entry name" value="MucBP_dom"/>
</dbReference>
<dbReference type="SUPFAM" id="SSF63446">
    <property type="entry name" value="Type I dockerin domain"/>
    <property type="match status" value="1"/>
</dbReference>
<keyword evidence="2" id="KW-0677">Repeat</keyword>
<dbReference type="Pfam" id="PF00128">
    <property type="entry name" value="Alpha-amylase"/>
    <property type="match status" value="1"/>
</dbReference>
<dbReference type="SUPFAM" id="SSF51445">
    <property type="entry name" value="(Trans)glycosidases"/>
    <property type="match status" value="1"/>
</dbReference>
<evidence type="ECO:0000256" key="1">
    <source>
        <dbReference type="ARBA" id="ARBA00008061"/>
    </source>
</evidence>
<dbReference type="InterPro" id="IPR013783">
    <property type="entry name" value="Ig-like_fold"/>
</dbReference>
<dbReference type="Pfam" id="PF00404">
    <property type="entry name" value="Dockerin_1"/>
    <property type="match status" value="1"/>
</dbReference>
<dbReference type="GO" id="GO:0051060">
    <property type="term" value="F:pullulanase activity"/>
    <property type="evidence" value="ECO:0007669"/>
    <property type="project" value="UniProtKB-EC"/>
</dbReference>
<accession>A0A934TY37</accession>
<name>A0A934TY37_9FIRM</name>
<dbReference type="Gene3D" id="2.60.40.10">
    <property type="entry name" value="Immunoglobulins"/>
    <property type="match status" value="1"/>
</dbReference>
<dbReference type="InterPro" id="IPR014756">
    <property type="entry name" value="Ig_E-set"/>
</dbReference>
<dbReference type="InterPro" id="IPR011840">
    <property type="entry name" value="PulA_typeI"/>
</dbReference>
<dbReference type="Pfam" id="PF06458">
    <property type="entry name" value="MucBP"/>
    <property type="match status" value="2"/>
</dbReference>
<dbReference type="Gene3D" id="2.60.40.1180">
    <property type="entry name" value="Golgi alpha-mannosidase II"/>
    <property type="match status" value="1"/>
</dbReference>
<dbReference type="SUPFAM" id="SSF81296">
    <property type="entry name" value="E set domains"/>
    <property type="match status" value="1"/>
</dbReference>
<keyword evidence="6" id="KW-0378">Hydrolase</keyword>
<dbReference type="EMBL" id="JAEQMG010000010">
    <property type="protein sequence ID" value="MBK6087150.1"/>
    <property type="molecule type" value="Genomic_DNA"/>
</dbReference>
<keyword evidence="7" id="KW-1185">Reference proteome</keyword>
<dbReference type="NCBIfam" id="TIGR02104">
    <property type="entry name" value="pulA_typeI"/>
    <property type="match status" value="1"/>
</dbReference>
<dbReference type="Gene3D" id="3.10.20.320">
    <property type="entry name" value="Putative peptidoglycan bound protein (lpxtg motif)"/>
    <property type="match status" value="2"/>
</dbReference>
<dbReference type="InterPro" id="IPR004193">
    <property type="entry name" value="Glyco_hydro_13_N"/>
</dbReference>
<dbReference type="Pfam" id="PF02922">
    <property type="entry name" value="CBM_48"/>
    <property type="match status" value="1"/>
</dbReference>
<dbReference type="InterPro" id="IPR002105">
    <property type="entry name" value="Dockerin_1_rpt"/>
</dbReference>
<dbReference type="Gene3D" id="3.20.20.80">
    <property type="entry name" value="Glycosidases"/>
    <property type="match status" value="1"/>
</dbReference>
<keyword evidence="3" id="KW-0136">Cellulose degradation</keyword>
<keyword evidence="4" id="KW-0732">Signal</keyword>
<dbReference type="EC" id="3.2.1.41" evidence="6"/>
<sequence>MKKTRRIISLLLCVMLVVSMVSVAMVSTSAAVANPYSVAAMALDSEYAYDGELGALYTPDATTFKVWAPLATEVKLNRYATGSDDEDGAQDLGTVEMEKLMENERWTGVWTITVSGDIVNTYYTYTITNPNHIYNSTGTKTVETQDPYSYAVGVNGNRSMVVDLSKTDPEDWDRDSHVFTDKQTDAIIWEVHVKDFSYAENSGVSAENRGKFLGFTETGTTLDNEGSISTGIDYLKSLGVTHVQINPMYDFATIDESGDPTQFNWGYDPKNYGVPEGSYSSNPYDGNVRINECKQMIKALHDAGIGVIMDVVYNHTYSVDSCFTACVPEYYYRMAADGGYSQQSGCGNDTASERAMYRKYMREMIKYWTEEYHIDGLRFDLMGVHDGETMNLIRDDMDAIDSRIIMYGEGWSGDTVYDPTTCTGTDTFMTVQGNSDKLSTRIGFFNDQIRDAIKGNVFHKEEGGFVQNVKTAAPGVNFGIRANTVGKSRWHAVTPEQCLTYASCHDNYTLYDKLAYVDQAGTIANYRQRFANVVKQNKLTGAIISSCQGMDFILAGEEMGRSKDGDENSYKSAATLNMIDWSLLKTNADIVSYYRGMFELRKAFSPFTANVTEADGGNYKYNFDTSATGSVNPIAYTVDNRTDGEWSKIAVVYNGTNVEKNYRFTKATSGVTDDTEWVIVANDQVAGVQKLGEFKGKTFTVPAYSAVIAVEKSTFEECAIGSDFSTLTINSVYKKTGEILSTNTLIGKPGEGYSVEADGSIPIEYELDSIEGDVDGTFSEQPKTVTFNYIDYIPERFRAPYGDVNDDGVVDLLDVTTLQRYDANMIQLDEDHAARGDYDQNGVTDIADVVLLQRYLAGMINSTYTVTTRYLGRQDDGTLKSIANSTVTKYRYGEKYSTDPLTIAYYKLDEMPANASGTVNKRIVVNYWYSYSVASPKMHVKHSGDQTWAPNLWAWAYDGAGQAINCYDGWPGLLLTNPDENGWYDVTFPIPGGLNYYFIISNNGTPQTKDYGVVDGQNIGISYDDYPEIWVVIQDDLVGKNNGDWCKYYNYNPDEAN</sequence>
<dbReference type="GO" id="GO:0030245">
    <property type="term" value="P:cellulose catabolic process"/>
    <property type="evidence" value="ECO:0007669"/>
    <property type="project" value="UniProtKB-KW"/>
</dbReference>
<dbReference type="PANTHER" id="PTHR43002">
    <property type="entry name" value="GLYCOGEN DEBRANCHING ENZYME"/>
    <property type="match status" value="1"/>
</dbReference>
<dbReference type="InterPro" id="IPR017853">
    <property type="entry name" value="GH"/>
</dbReference>
<dbReference type="SMART" id="SM00642">
    <property type="entry name" value="Aamy"/>
    <property type="match status" value="1"/>
</dbReference>
<evidence type="ECO:0000313" key="6">
    <source>
        <dbReference type="EMBL" id="MBK6087150.1"/>
    </source>
</evidence>
<dbReference type="RefSeq" id="WP_186833606.1">
    <property type="nucleotide sequence ID" value="NZ_JAEQMG010000010.1"/>
</dbReference>
<feature type="signal peptide" evidence="4">
    <location>
        <begin position="1"/>
        <end position="24"/>
    </location>
</feature>
<dbReference type="InterPro" id="IPR016134">
    <property type="entry name" value="Dockerin_dom"/>
</dbReference>
<feature type="domain" description="Dockerin" evidence="5">
    <location>
        <begin position="797"/>
        <end position="865"/>
    </location>
</feature>
<feature type="chain" id="PRO_5039629750" evidence="4">
    <location>
        <begin position="25"/>
        <end position="1057"/>
    </location>
</feature>
<dbReference type="InterPro" id="IPR036439">
    <property type="entry name" value="Dockerin_dom_sf"/>
</dbReference>
<dbReference type="CDD" id="cd02860">
    <property type="entry name" value="E_set_Pullulanase"/>
    <property type="match status" value="1"/>
</dbReference>
<evidence type="ECO:0000256" key="4">
    <source>
        <dbReference type="SAM" id="SignalP"/>
    </source>
</evidence>
<evidence type="ECO:0000259" key="5">
    <source>
        <dbReference type="PROSITE" id="PS51766"/>
    </source>
</evidence>
<dbReference type="Gene3D" id="1.10.1330.10">
    <property type="entry name" value="Dockerin domain"/>
    <property type="match status" value="1"/>
</dbReference>
<gene>
    <name evidence="6" type="primary">pulA</name>
    <name evidence="6" type="ORF">JKK62_00505</name>
</gene>
<dbReference type="PROSITE" id="PS51766">
    <property type="entry name" value="DOCKERIN"/>
    <property type="match status" value="1"/>
</dbReference>
<evidence type="ECO:0000256" key="2">
    <source>
        <dbReference type="ARBA" id="ARBA00022737"/>
    </source>
</evidence>
<evidence type="ECO:0000256" key="3">
    <source>
        <dbReference type="ARBA" id="ARBA00023001"/>
    </source>
</evidence>
<dbReference type="InterPro" id="IPR013780">
    <property type="entry name" value="Glyco_hydro_b"/>
</dbReference>
<dbReference type="AlphaFoldDB" id="A0A934TY37"/>
<proteinExistence type="inferred from homology"/>
<keyword evidence="3" id="KW-0119">Carbohydrate metabolism</keyword>
<protein>
    <submittedName>
        <fullName evidence="6">Type I pullulanase</fullName>
        <ecNumber evidence="6">3.2.1.41</ecNumber>
    </submittedName>
</protein>